<dbReference type="SUPFAM" id="SSF51735">
    <property type="entry name" value="NAD(P)-binding Rossmann-fold domains"/>
    <property type="match status" value="1"/>
</dbReference>
<keyword evidence="1" id="KW-0444">Lipid biosynthesis</keyword>
<dbReference type="VEuPathDB" id="VectorBase:LLONM1_001983"/>
<dbReference type="GO" id="GO:0080019">
    <property type="term" value="F:alcohol-forming very long-chain fatty acyl-CoA reductase activity"/>
    <property type="evidence" value="ECO:0007669"/>
    <property type="project" value="InterPro"/>
</dbReference>
<dbReference type="EnsemblMetazoa" id="LLOJ005496-RA">
    <property type="protein sequence ID" value="LLOJ005496-PA"/>
    <property type="gene ID" value="LLOJ005496"/>
</dbReference>
<evidence type="ECO:0000313" key="3">
    <source>
        <dbReference type="EnsemblMetazoa" id="LLOJ005496-PA"/>
    </source>
</evidence>
<comment type="function">
    <text evidence="1">Catalyzes the reduction of fatty acyl-CoA to fatty alcohols.</text>
</comment>
<dbReference type="Proteomes" id="UP000092461">
    <property type="component" value="Unassembled WGS sequence"/>
</dbReference>
<dbReference type="Pfam" id="PF07993">
    <property type="entry name" value="NAD_binding_4"/>
    <property type="match status" value="1"/>
</dbReference>
<evidence type="ECO:0000256" key="1">
    <source>
        <dbReference type="RuleBase" id="RU363097"/>
    </source>
</evidence>
<keyword evidence="1" id="KW-0443">Lipid metabolism</keyword>
<name>A0A1B0CLK9_LUTLO</name>
<dbReference type="EC" id="1.2.1.84" evidence="1"/>
<comment type="similarity">
    <text evidence="1">Belongs to the fatty acyl-CoA reductase family.</text>
</comment>
<proteinExistence type="inferred from homology"/>
<keyword evidence="1" id="KW-0560">Oxidoreductase</keyword>
<dbReference type="InterPro" id="IPR026055">
    <property type="entry name" value="FAR"/>
</dbReference>
<dbReference type="VEuPathDB" id="VectorBase:LLOJ005496"/>
<dbReference type="AlphaFoldDB" id="A0A1B0CLK9"/>
<dbReference type="PANTHER" id="PTHR11011">
    <property type="entry name" value="MALE STERILITY PROTEIN 2-RELATED"/>
    <property type="match status" value="1"/>
</dbReference>
<protein>
    <recommendedName>
        <fullName evidence="1">Fatty acyl-CoA reductase</fullName>
        <ecNumber evidence="1">1.2.1.84</ecNumber>
    </recommendedName>
</protein>
<accession>A0A1B0CLK9</accession>
<evidence type="ECO:0000259" key="2">
    <source>
        <dbReference type="Pfam" id="PF07993"/>
    </source>
</evidence>
<keyword evidence="1" id="KW-0521">NADP</keyword>
<dbReference type="Gene3D" id="3.40.50.720">
    <property type="entry name" value="NAD(P)-binding Rossmann-like Domain"/>
    <property type="match status" value="1"/>
</dbReference>
<dbReference type="GO" id="GO:0035336">
    <property type="term" value="P:long-chain fatty-acyl-CoA metabolic process"/>
    <property type="evidence" value="ECO:0007669"/>
    <property type="project" value="TreeGrafter"/>
</dbReference>
<organism evidence="3 4">
    <name type="scientific">Lutzomyia longipalpis</name>
    <name type="common">Sand fly</name>
    <dbReference type="NCBI Taxonomy" id="7200"/>
    <lineage>
        <taxon>Eukaryota</taxon>
        <taxon>Metazoa</taxon>
        <taxon>Ecdysozoa</taxon>
        <taxon>Arthropoda</taxon>
        <taxon>Hexapoda</taxon>
        <taxon>Insecta</taxon>
        <taxon>Pterygota</taxon>
        <taxon>Neoptera</taxon>
        <taxon>Endopterygota</taxon>
        <taxon>Diptera</taxon>
        <taxon>Nematocera</taxon>
        <taxon>Psychodoidea</taxon>
        <taxon>Psychodidae</taxon>
        <taxon>Lutzomyia</taxon>
        <taxon>Lutzomyia</taxon>
    </lineage>
</organism>
<evidence type="ECO:0000313" key="4">
    <source>
        <dbReference type="Proteomes" id="UP000092461"/>
    </source>
</evidence>
<dbReference type="GO" id="GO:0005777">
    <property type="term" value="C:peroxisome"/>
    <property type="evidence" value="ECO:0007669"/>
    <property type="project" value="TreeGrafter"/>
</dbReference>
<dbReference type="GO" id="GO:0102965">
    <property type="term" value="F:alcohol-forming long-chain fatty acyl-CoA reductase activity"/>
    <property type="evidence" value="ECO:0007669"/>
    <property type="project" value="UniProtKB-EC"/>
</dbReference>
<sequence>MGLIEGLLSASPDLQRIYVVVREKKGLAPQERLVRLLSSEIFNHHAADVKAKVVAVVGELTAENLGLSEEILREIRENVSVVIHNAGLIKFNRSLREAVTMNVLTTLRCIELAKSLRNLSAFIFSSTALANSNISGRIKEEIYKTKRSPREMIKLALETPSTIDKEVKIRSDLIEGQQNTYCYSKQLAENLILEEMAGLPAGIVRPSLVYGFYKHEIPGWMGSSQSGHCGLIRIMVKGAGRSMYGDPKSVYFSCPCDHVVNAILVLAVAVGTHPPSAKAPEIVHVSNNVEVNPVRTKDMVRYLNEEAWKNPCDSYAFLPRCKIRNGLRADFYFLAMYVMALFFFIPERIFPISPPWMRSFHLVELQRKARIYFTEISSCITDLSLENAIKYTKNLHPEDAQKYSFDPSDVDYRKLIASSISWII</sequence>
<keyword evidence="4" id="KW-1185">Reference proteome</keyword>
<dbReference type="InterPro" id="IPR036291">
    <property type="entry name" value="NAD(P)-bd_dom_sf"/>
</dbReference>
<dbReference type="PANTHER" id="PTHR11011:SF116">
    <property type="entry name" value="FATTY ACYL-COA REDUCTASE CG5065-RELATED"/>
    <property type="match status" value="1"/>
</dbReference>
<reference evidence="3" key="1">
    <citation type="submission" date="2020-05" db="UniProtKB">
        <authorList>
            <consortium name="EnsemblMetazoa"/>
        </authorList>
    </citation>
    <scope>IDENTIFICATION</scope>
    <source>
        <strain evidence="3">Jacobina</strain>
    </source>
</reference>
<dbReference type="EMBL" id="AJWK01017410">
    <property type="status" value="NOT_ANNOTATED_CDS"/>
    <property type="molecule type" value="Genomic_DNA"/>
</dbReference>
<feature type="domain" description="Thioester reductase (TE)" evidence="2">
    <location>
        <begin position="3"/>
        <end position="263"/>
    </location>
</feature>
<comment type="catalytic activity">
    <reaction evidence="1">
        <text>a long-chain fatty acyl-CoA + 2 NADPH + 2 H(+) = a long-chain primary fatty alcohol + 2 NADP(+) + CoA</text>
        <dbReference type="Rhea" id="RHEA:52716"/>
        <dbReference type="ChEBI" id="CHEBI:15378"/>
        <dbReference type="ChEBI" id="CHEBI:57287"/>
        <dbReference type="ChEBI" id="CHEBI:57783"/>
        <dbReference type="ChEBI" id="CHEBI:58349"/>
        <dbReference type="ChEBI" id="CHEBI:77396"/>
        <dbReference type="ChEBI" id="CHEBI:83139"/>
        <dbReference type="EC" id="1.2.1.84"/>
    </reaction>
</comment>
<dbReference type="InterPro" id="IPR013120">
    <property type="entry name" value="FAR_NAD-bd"/>
</dbReference>